<dbReference type="RefSeq" id="WP_140504924.1">
    <property type="nucleotide sequence ID" value="NZ_RCZH01000003.1"/>
</dbReference>
<evidence type="ECO:0000256" key="4">
    <source>
        <dbReference type="ARBA" id="ARBA00023136"/>
    </source>
</evidence>
<proteinExistence type="predicted"/>
<evidence type="ECO:0000313" key="7">
    <source>
        <dbReference type="EMBL" id="TPG44163.1"/>
    </source>
</evidence>
<sequence length="507" mass="58093">MKLKTSFRSIVIEVISFLLVLLFVYAALSKLLDFENFQVQLGQSPLLNQFAGEISWTVPLFEIIAAILLSIPKFRNAGLLLSFTLMVLFTAYIYFILNYSPFVPCSCGGILEKMGWKEHFIFNCFFILLTVTAILLLYVKENKTRNQILFIGFALTILAFSGVGTLEFLLKISENKRFQRNNFVRMFPPVAVKKETSFDLKYNSYYLAGTDNNCVYLGNTTAPLLVLQLDSILKKSIRHNIILPNNKVNFDGMQLRISSSSFYLINGAIPFVYKGTTADWKAHSKMIKGLKFSIAEVIDSTNIVFRSLSDKKNENILGTINFSDSTTVKLKYHPELLQKQIDGVFDTDGAMHYSGKLKKFVYIYYYRNEFIVTDDNLNLDYRGNTIDTTSRAKLKVRWLKRKNEKKLAEPALTVNRTSAIYQNLLFVNSSLPGRHESLVMWKDASIIDVYDIESKLYLMSFYIYNENGRQLSTFIVEGSRLYALIGNSIVSYRLGSTIRTYMKQNSK</sequence>
<feature type="transmembrane region" description="Helical" evidence="5">
    <location>
        <begin position="7"/>
        <end position="28"/>
    </location>
</feature>
<dbReference type="GO" id="GO:0016020">
    <property type="term" value="C:membrane"/>
    <property type="evidence" value="ECO:0007669"/>
    <property type="project" value="UniProtKB-SubCell"/>
</dbReference>
<evidence type="ECO:0000256" key="2">
    <source>
        <dbReference type="ARBA" id="ARBA00022692"/>
    </source>
</evidence>
<feature type="transmembrane region" description="Helical" evidence="5">
    <location>
        <begin position="120"/>
        <end position="139"/>
    </location>
</feature>
<evidence type="ECO:0000313" key="8">
    <source>
        <dbReference type="Proteomes" id="UP000319700"/>
    </source>
</evidence>
<keyword evidence="2 5" id="KW-0812">Transmembrane</keyword>
<gene>
    <name evidence="7" type="ORF">EAH81_06355</name>
</gene>
<evidence type="ECO:0000259" key="6">
    <source>
        <dbReference type="Pfam" id="PF07291"/>
    </source>
</evidence>
<feature type="transmembrane region" description="Helical" evidence="5">
    <location>
        <begin position="54"/>
        <end position="71"/>
    </location>
</feature>
<keyword evidence="4 5" id="KW-0472">Membrane</keyword>
<dbReference type="OrthoDB" id="673785at2"/>
<dbReference type="AlphaFoldDB" id="A0A502F2B1"/>
<evidence type="ECO:0000256" key="5">
    <source>
        <dbReference type="SAM" id="Phobius"/>
    </source>
</evidence>
<dbReference type="GO" id="GO:0030416">
    <property type="term" value="P:methylamine metabolic process"/>
    <property type="evidence" value="ECO:0007669"/>
    <property type="project" value="InterPro"/>
</dbReference>
<name>A0A502F2B1_9FLAO</name>
<dbReference type="InterPro" id="IPR009908">
    <property type="entry name" value="Methylamine_util_MauE"/>
</dbReference>
<accession>A0A502F2B1</accession>
<dbReference type="EMBL" id="RCZH01000003">
    <property type="protein sequence ID" value="TPG44163.1"/>
    <property type="molecule type" value="Genomic_DNA"/>
</dbReference>
<evidence type="ECO:0000256" key="3">
    <source>
        <dbReference type="ARBA" id="ARBA00022989"/>
    </source>
</evidence>
<keyword evidence="3 5" id="KW-1133">Transmembrane helix</keyword>
<comment type="caution">
    <text evidence="7">The sequence shown here is derived from an EMBL/GenBank/DDBJ whole genome shotgun (WGS) entry which is preliminary data.</text>
</comment>
<feature type="transmembrane region" description="Helical" evidence="5">
    <location>
        <begin position="78"/>
        <end position="100"/>
    </location>
</feature>
<feature type="domain" description="Methylamine utilisation protein MauE" evidence="6">
    <location>
        <begin position="9"/>
        <end position="135"/>
    </location>
</feature>
<dbReference type="Pfam" id="PF07291">
    <property type="entry name" value="MauE"/>
    <property type="match status" value="1"/>
</dbReference>
<feature type="transmembrane region" description="Helical" evidence="5">
    <location>
        <begin position="148"/>
        <end position="170"/>
    </location>
</feature>
<comment type="subcellular location">
    <subcellularLocation>
        <location evidence="1">Membrane</location>
        <topology evidence="1">Multi-pass membrane protein</topology>
    </subcellularLocation>
</comment>
<reference evidence="7 8" key="1">
    <citation type="journal article" date="2019" name="Environ. Microbiol.">
        <title>Species interactions and distinct microbial communities in high Arctic permafrost affected cryosols are associated with the CH4 and CO2 gas fluxes.</title>
        <authorList>
            <person name="Altshuler I."/>
            <person name="Hamel J."/>
            <person name="Turney S."/>
            <person name="Magnuson E."/>
            <person name="Levesque R."/>
            <person name="Greer C."/>
            <person name="Whyte L.G."/>
        </authorList>
    </citation>
    <scope>NUCLEOTIDE SEQUENCE [LARGE SCALE GENOMIC DNA]</scope>
    <source>
        <strain evidence="7 8">42</strain>
    </source>
</reference>
<evidence type="ECO:0000256" key="1">
    <source>
        <dbReference type="ARBA" id="ARBA00004141"/>
    </source>
</evidence>
<keyword evidence="8" id="KW-1185">Reference proteome</keyword>
<dbReference type="Proteomes" id="UP000319700">
    <property type="component" value="Unassembled WGS sequence"/>
</dbReference>
<protein>
    <recommendedName>
        <fullName evidence="6">Methylamine utilisation protein MauE domain-containing protein</fullName>
    </recommendedName>
</protein>
<organism evidence="7 8">
    <name type="scientific">Flavobacterium pectinovorum</name>
    <dbReference type="NCBI Taxonomy" id="29533"/>
    <lineage>
        <taxon>Bacteria</taxon>
        <taxon>Pseudomonadati</taxon>
        <taxon>Bacteroidota</taxon>
        <taxon>Flavobacteriia</taxon>
        <taxon>Flavobacteriales</taxon>
        <taxon>Flavobacteriaceae</taxon>
        <taxon>Flavobacterium</taxon>
    </lineage>
</organism>